<dbReference type="PANTHER" id="PTHR10858:SF23">
    <property type="entry name" value="DEOXYRIBONUCLEASE II"/>
    <property type="match status" value="1"/>
</dbReference>
<dbReference type="RefSeq" id="WP_188747792.1">
    <property type="nucleotide sequence ID" value="NZ_BMIJ01000004.1"/>
</dbReference>
<comment type="caution">
    <text evidence="3">The sequence shown here is derived from an EMBL/GenBank/DDBJ whole genome shotgun (WGS) entry which is preliminary data.</text>
</comment>
<dbReference type="Proteomes" id="UP000629025">
    <property type="component" value="Unassembled WGS sequence"/>
</dbReference>
<evidence type="ECO:0000256" key="1">
    <source>
        <dbReference type="ARBA" id="ARBA00007527"/>
    </source>
</evidence>
<evidence type="ECO:0000313" key="3">
    <source>
        <dbReference type="EMBL" id="GGB93606.1"/>
    </source>
</evidence>
<name>A0ABQ1KEC1_9GAMM</name>
<evidence type="ECO:0000313" key="4">
    <source>
        <dbReference type="Proteomes" id="UP000629025"/>
    </source>
</evidence>
<keyword evidence="4" id="KW-1185">Reference proteome</keyword>
<dbReference type="EMBL" id="BMIJ01000004">
    <property type="protein sequence ID" value="GGB93606.1"/>
    <property type="molecule type" value="Genomic_DNA"/>
</dbReference>
<proteinExistence type="inferred from homology"/>
<dbReference type="Pfam" id="PF03265">
    <property type="entry name" value="DNase_II"/>
    <property type="match status" value="1"/>
</dbReference>
<comment type="similarity">
    <text evidence="1">Belongs to the DNase II family.</text>
</comment>
<sequence length="339" mass="38039">MITAQDQQGKPVDWWFIYKTPEHTGRAENQGFDFLYFDPNAETLALSPEGLNQDNQALGHTLSAIFNTPESAGYISYNDEHVVKASNSSEKGHCKGILAFDKASDSALFLLHSTPRFPASNESTLPADEEIYGQTFICITLPDYQTANAIAEQMLSQQNPQILAESSRIPRSLQADEPLSRLFHGSGVDESSEPSTLKFNSRGGQAFTLIAKSRLWGKDFWLDLISPELNCDLIVETWRRGAVTPEQDGLSKEFDEDTLNLNFKIDPSLSYEWHYTKDHAKWAVALKNSTNALPWVCVADLNRMVSQEKRGGASLCFQQPRLWQALRDAEEKLHQLAQP</sequence>
<dbReference type="InterPro" id="IPR004947">
    <property type="entry name" value="DNase_II"/>
</dbReference>
<reference evidence="4" key="1">
    <citation type="journal article" date="2019" name="Int. J. Syst. Evol. Microbiol.">
        <title>The Global Catalogue of Microorganisms (GCM) 10K type strain sequencing project: providing services to taxonomists for standard genome sequencing and annotation.</title>
        <authorList>
            <consortium name="The Broad Institute Genomics Platform"/>
            <consortium name="The Broad Institute Genome Sequencing Center for Infectious Disease"/>
            <person name="Wu L."/>
            <person name="Ma J."/>
        </authorList>
    </citation>
    <scope>NUCLEOTIDE SEQUENCE [LARGE SCALE GENOMIC DNA]</scope>
    <source>
        <strain evidence="4">CGMCC 1.15341</strain>
    </source>
</reference>
<accession>A0ABQ1KEC1</accession>
<dbReference type="CDD" id="cd09120">
    <property type="entry name" value="PLDc_DNaseII_1"/>
    <property type="match status" value="1"/>
</dbReference>
<dbReference type="PANTHER" id="PTHR10858">
    <property type="entry name" value="DEOXYRIBONUCLEASE II"/>
    <property type="match status" value="1"/>
</dbReference>
<keyword evidence="2" id="KW-0378">Hydrolase</keyword>
<gene>
    <name evidence="3" type="ORF">GCM10011352_19570</name>
</gene>
<organism evidence="3 4">
    <name type="scientific">Marinobacterium zhoushanense</name>
    <dbReference type="NCBI Taxonomy" id="1679163"/>
    <lineage>
        <taxon>Bacteria</taxon>
        <taxon>Pseudomonadati</taxon>
        <taxon>Pseudomonadota</taxon>
        <taxon>Gammaproteobacteria</taxon>
        <taxon>Oceanospirillales</taxon>
        <taxon>Oceanospirillaceae</taxon>
        <taxon>Marinobacterium</taxon>
    </lineage>
</organism>
<protein>
    <submittedName>
        <fullName evidence="3">Deoxyribonuclease-2</fullName>
    </submittedName>
</protein>
<evidence type="ECO:0000256" key="2">
    <source>
        <dbReference type="ARBA" id="ARBA00022801"/>
    </source>
</evidence>